<name>A0A8B7PJW7_HYAAZ</name>
<dbReference type="PRINTS" id="PR00376">
    <property type="entry name" value="IL1BCENZYME"/>
</dbReference>
<dbReference type="GeneID" id="108681173"/>
<dbReference type="Gene3D" id="3.40.50.1460">
    <property type="match status" value="1"/>
</dbReference>
<comment type="similarity">
    <text evidence="1 2">Belongs to the peptidase C14A family.</text>
</comment>
<dbReference type="SUPFAM" id="SSF52129">
    <property type="entry name" value="Caspase-like"/>
    <property type="match status" value="1"/>
</dbReference>
<dbReference type="InterPro" id="IPR015917">
    <property type="entry name" value="Pept_C14A"/>
</dbReference>
<feature type="domain" description="Caspase family p20" evidence="4">
    <location>
        <begin position="74"/>
        <end position="196"/>
    </location>
</feature>
<protein>
    <submittedName>
        <fullName evidence="6">Caspase-6</fullName>
    </submittedName>
</protein>
<dbReference type="GO" id="GO:0004197">
    <property type="term" value="F:cysteine-type endopeptidase activity"/>
    <property type="evidence" value="ECO:0007669"/>
    <property type="project" value="InterPro"/>
</dbReference>
<dbReference type="InterPro" id="IPR002398">
    <property type="entry name" value="Pept_C14"/>
</dbReference>
<gene>
    <name evidence="6" type="primary">LOC108681173</name>
</gene>
<dbReference type="InterPro" id="IPR002138">
    <property type="entry name" value="Pept_C14_p10"/>
</dbReference>
<dbReference type="OrthoDB" id="6044770at2759"/>
<dbReference type="PANTHER" id="PTHR47901">
    <property type="entry name" value="CASPASE RECRUITMENT DOMAIN-CONTAINING PROTEIN 18"/>
    <property type="match status" value="1"/>
</dbReference>
<dbReference type="PANTHER" id="PTHR47901:SF3">
    <property type="entry name" value="CASPASE-1"/>
    <property type="match status" value="1"/>
</dbReference>
<feature type="domain" description="Caspase family p10" evidence="3">
    <location>
        <begin position="275"/>
        <end position="344"/>
    </location>
</feature>
<dbReference type="PROSITE" id="PS50208">
    <property type="entry name" value="CASPASE_P20"/>
    <property type="match status" value="1"/>
</dbReference>
<dbReference type="PROSITE" id="PS50207">
    <property type="entry name" value="CASPASE_P10"/>
    <property type="match status" value="1"/>
</dbReference>
<dbReference type="SMART" id="SM00115">
    <property type="entry name" value="CASc"/>
    <property type="match status" value="1"/>
</dbReference>
<dbReference type="Proteomes" id="UP000694843">
    <property type="component" value="Unplaced"/>
</dbReference>
<evidence type="ECO:0000256" key="2">
    <source>
        <dbReference type="RuleBase" id="RU003971"/>
    </source>
</evidence>
<dbReference type="GO" id="GO:0072559">
    <property type="term" value="C:NLRP3 inflammasome complex"/>
    <property type="evidence" value="ECO:0007669"/>
    <property type="project" value="TreeGrafter"/>
</dbReference>
<dbReference type="GO" id="GO:0097169">
    <property type="term" value="C:AIM2 inflammasome complex"/>
    <property type="evidence" value="ECO:0007669"/>
    <property type="project" value="TreeGrafter"/>
</dbReference>
<evidence type="ECO:0000313" key="6">
    <source>
        <dbReference type="RefSeq" id="XP_018025666.1"/>
    </source>
</evidence>
<dbReference type="KEGG" id="hazt:108681173"/>
<keyword evidence="5" id="KW-1185">Reference proteome</keyword>
<reference evidence="6" key="1">
    <citation type="submission" date="2025-08" db="UniProtKB">
        <authorList>
            <consortium name="RefSeq"/>
        </authorList>
    </citation>
    <scope>IDENTIFICATION</scope>
    <source>
        <tissue evidence="6">Whole organism</tissue>
    </source>
</reference>
<dbReference type="InterPro" id="IPR029030">
    <property type="entry name" value="Caspase-like_dom_sf"/>
</dbReference>
<evidence type="ECO:0000259" key="4">
    <source>
        <dbReference type="PROSITE" id="PS50208"/>
    </source>
</evidence>
<dbReference type="GO" id="GO:0072557">
    <property type="term" value="C:IPAF inflammasome complex"/>
    <property type="evidence" value="ECO:0007669"/>
    <property type="project" value="TreeGrafter"/>
</dbReference>
<dbReference type="InterPro" id="IPR011600">
    <property type="entry name" value="Pept_C14_caspase"/>
</dbReference>
<accession>A0A8B7PJW7</accession>
<evidence type="ECO:0000313" key="5">
    <source>
        <dbReference type="Proteomes" id="UP000694843"/>
    </source>
</evidence>
<dbReference type="GO" id="GO:0006508">
    <property type="term" value="P:proteolysis"/>
    <property type="evidence" value="ECO:0007669"/>
    <property type="project" value="InterPro"/>
</dbReference>
<dbReference type="InterPro" id="IPR001309">
    <property type="entry name" value="Pept_C14_p20"/>
</dbReference>
<organism evidence="5 6">
    <name type="scientific">Hyalella azteca</name>
    <name type="common">Amphipod</name>
    <dbReference type="NCBI Taxonomy" id="294128"/>
    <lineage>
        <taxon>Eukaryota</taxon>
        <taxon>Metazoa</taxon>
        <taxon>Ecdysozoa</taxon>
        <taxon>Arthropoda</taxon>
        <taxon>Crustacea</taxon>
        <taxon>Multicrustacea</taxon>
        <taxon>Malacostraca</taxon>
        <taxon>Eumalacostraca</taxon>
        <taxon>Peracarida</taxon>
        <taxon>Amphipoda</taxon>
        <taxon>Senticaudata</taxon>
        <taxon>Talitrida</taxon>
        <taxon>Talitroidea</taxon>
        <taxon>Hyalellidae</taxon>
        <taxon>Hyalella</taxon>
    </lineage>
</organism>
<evidence type="ECO:0000259" key="3">
    <source>
        <dbReference type="PROSITE" id="PS50207"/>
    </source>
</evidence>
<sequence>MNALRKLFEPSFSSSNPNEIINLTNREVQLFFSENTSIFHEPRKRKRMSAPSPPPKRIKKTMDIYQYGLENGIKLLLIFNMNKFLKYKEREGSCKDVENLQRVFGKLGFKIELHVDCNKESVENKLEEIRTNKNGLKISLLMVIFMSHGDGSGSKNFITSDEKSMNLKTEVMTRLNDLNCPSLKGIPKVVVGVFCRTVSEEKPAVSPDVSTKFSKMSIDQAGDSKLTADATEISDAKINFTNTDARLTDSEVEDLEVDALTMPCLSSLENDQDFSDFMILLSCKEGRFSNRCPLKGTIFIQAFCDVVEKFSKNRDMNNIFCKIQKTMRRMSPPDPRSLEGFEPDIEVICFETLFLE</sequence>
<dbReference type="AlphaFoldDB" id="A0A8B7PJW7"/>
<evidence type="ECO:0000256" key="1">
    <source>
        <dbReference type="ARBA" id="ARBA00010134"/>
    </source>
</evidence>
<dbReference type="RefSeq" id="XP_018025666.1">
    <property type="nucleotide sequence ID" value="XM_018170177.2"/>
</dbReference>
<proteinExistence type="inferred from homology"/>
<dbReference type="Pfam" id="PF00656">
    <property type="entry name" value="Peptidase_C14"/>
    <property type="match status" value="1"/>
</dbReference>